<reference evidence="1" key="1">
    <citation type="submission" date="2015-11" db="EMBL/GenBank/DDBJ databases">
        <title>De novo transcriptome assembly of four potential Pierce s Disease insect vectors from Arizona vineyards.</title>
        <authorList>
            <person name="Tassone E.E."/>
        </authorList>
    </citation>
    <scope>NUCLEOTIDE SEQUENCE</scope>
</reference>
<sequence length="463" mass="52260">AEPAIVVSKHYAELHELTVQPPGLTEGVYFDFQPPTRRLRNSISDINDVDDAADKCNINIVLDESSQEKSQPMLEEPKSLHQITKTGTEHNENKELTSNESLGNVLVGKTHFQNPTSESHDISVQACGKHESTNTNIDCKNTNLDPMGTVHESSYDSKDYEEQTIKLEEINISKSVHLLETKNILEENVGIVDCVPKSNTWSAEELQNQHIDENSISQAFGERNMASVKCKRLVDTNKKFFESLNTHNTEIKTNRVDGYAGSSKFCPEGNNPVVVKINNTKKIQDNYFMRNINQPVKANKSLHSNENERETYPPHTEESICSINTTSESSISCHDDINNIISEYYKETTYKGEIFIKNEEINCQSAQLNDDDTSNFSCNKIDRNINTEDIPTCSDTLRIDLFSKDNSTDDCPILQNVEITSRVVEIINNDSEVQSHNATEHITKNEKNEVGVRQEENILSDSQ</sequence>
<feature type="non-terminal residue" evidence="1">
    <location>
        <position position="463"/>
    </location>
</feature>
<gene>
    <name evidence="1" type="ORF">g.1642</name>
</gene>
<feature type="non-terminal residue" evidence="1">
    <location>
        <position position="1"/>
    </location>
</feature>
<evidence type="ECO:0000313" key="1">
    <source>
        <dbReference type="EMBL" id="JAT03627.1"/>
    </source>
</evidence>
<dbReference type="AlphaFoldDB" id="A0A1B6JWR2"/>
<name>A0A1B6JWR2_9HEMI</name>
<proteinExistence type="predicted"/>
<dbReference type="EMBL" id="GECU01004080">
    <property type="protein sequence ID" value="JAT03627.1"/>
    <property type="molecule type" value="Transcribed_RNA"/>
</dbReference>
<protein>
    <submittedName>
        <fullName evidence="1">Uncharacterized protein</fullName>
    </submittedName>
</protein>
<organism evidence="1">
    <name type="scientific">Homalodisca liturata</name>
    <dbReference type="NCBI Taxonomy" id="320908"/>
    <lineage>
        <taxon>Eukaryota</taxon>
        <taxon>Metazoa</taxon>
        <taxon>Ecdysozoa</taxon>
        <taxon>Arthropoda</taxon>
        <taxon>Hexapoda</taxon>
        <taxon>Insecta</taxon>
        <taxon>Pterygota</taxon>
        <taxon>Neoptera</taxon>
        <taxon>Paraneoptera</taxon>
        <taxon>Hemiptera</taxon>
        <taxon>Auchenorrhyncha</taxon>
        <taxon>Membracoidea</taxon>
        <taxon>Cicadellidae</taxon>
        <taxon>Cicadellinae</taxon>
        <taxon>Proconiini</taxon>
        <taxon>Homalodisca</taxon>
    </lineage>
</organism>
<accession>A0A1B6JWR2</accession>